<dbReference type="GO" id="GO:0016491">
    <property type="term" value="F:oxidoreductase activity"/>
    <property type="evidence" value="ECO:0007669"/>
    <property type="project" value="InterPro"/>
</dbReference>
<dbReference type="GO" id="GO:0016209">
    <property type="term" value="F:antioxidant activity"/>
    <property type="evidence" value="ECO:0007669"/>
    <property type="project" value="InterPro"/>
</dbReference>
<dbReference type="OrthoDB" id="272786at2"/>
<keyword evidence="1" id="KW-0732">Signal</keyword>
<dbReference type="Proteomes" id="UP000186309">
    <property type="component" value="Chromosome"/>
</dbReference>
<dbReference type="PANTHER" id="PTHR42852">
    <property type="entry name" value="THIOL:DISULFIDE INTERCHANGE PROTEIN DSBE"/>
    <property type="match status" value="1"/>
</dbReference>
<evidence type="ECO:0000259" key="2">
    <source>
        <dbReference type="PROSITE" id="PS51352"/>
    </source>
</evidence>
<dbReference type="EMBL" id="CP019082">
    <property type="protein sequence ID" value="APW61103.1"/>
    <property type="molecule type" value="Genomic_DNA"/>
</dbReference>
<feature type="domain" description="Thioredoxin" evidence="2">
    <location>
        <begin position="264"/>
        <end position="408"/>
    </location>
</feature>
<dbReference type="PROSITE" id="PS51352">
    <property type="entry name" value="THIOREDOXIN_2"/>
    <property type="match status" value="1"/>
</dbReference>
<feature type="signal peptide" evidence="1">
    <location>
        <begin position="1"/>
        <end position="21"/>
    </location>
</feature>
<name>A0A1U7CQF0_9BACT</name>
<dbReference type="Gene3D" id="3.40.30.10">
    <property type="entry name" value="Glutaredoxin"/>
    <property type="match status" value="1"/>
</dbReference>
<dbReference type="CDD" id="cd02966">
    <property type="entry name" value="TlpA_like_family"/>
    <property type="match status" value="1"/>
</dbReference>
<dbReference type="InterPro" id="IPR050553">
    <property type="entry name" value="Thioredoxin_ResA/DsbE_sf"/>
</dbReference>
<evidence type="ECO:0000313" key="3">
    <source>
        <dbReference type="EMBL" id="APW61103.1"/>
    </source>
</evidence>
<dbReference type="KEGG" id="pbor:BSF38_02607"/>
<evidence type="ECO:0000256" key="1">
    <source>
        <dbReference type="SAM" id="SignalP"/>
    </source>
</evidence>
<evidence type="ECO:0000313" key="4">
    <source>
        <dbReference type="Proteomes" id="UP000186309"/>
    </source>
</evidence>
<dbReference type="RefSeq" id="WP_076346210.1">
    <property type="nucleotide sequence ID" value="NZ_CP019082.1"/>
</dbReference>
<dbReference type="InterPro" id="IPR013766">
    <property type="entry name" value="Thioredoxin_domain"/>
</dbReference>
<dbReference type="AlphaFoldDB" id="A0A1U7CQF0"/>
<sequence>MRILITSAVYLFLATTGAAQTTEPQSVGESYKALRNEWDSREKARQNAFEKAATEKEREAAAKLNPASELEAYIDRFLAVAERDPKDAGARDALFWILETGRWADHNAPKRRRQVDRAMDLVLEHHRNDDGLGSILPNLVNYPTAKRDGFLRAVYETTTARAVKGPACWGLAEYLRIQAGLAEDLKRPKPDETDMRLLERRYGSYLDHLRSCDPGAMLKESEALCERALDEYGDLPYRRGSIDKASKKTLADVAERTLNEIRHLAVGNEAPEIVGQDADGTTFKLSDYRGKVVVLTFSGNWCAPCRGMYPQERELVERLKDKPFALLSVNTDESKDTLRKSIQDREVTWRCWWDGRTDGPICAKWSIYSFPTLYLLDAQGVIRSKGLGGKALDEAVDALLTEIKDLSKP</sequence>
<accession>A0A1U7CQF0</accession>
<reference evidence="4" key="1">
    <citation type="submission" date="2016-12" db="EMBL/GenBank/DDBJ databases">
        <title>Comparative genomics of four Isosphaeraceae planctomycetes: a common pool of plasmids and glycoside hydrolase genes.</title>
        <authorList>
            <person name="Ivanova A."/>
        </authorList>
    </citation>
    <scope>NUCLEOTIDE SEQUENCE [LARGE SCALE GENOMIC DNA]</scope>
    <source>
        <strain evidence="4">PX4</strain>
    </source>
</reference>
<dbReference type="STRING" id="1387353.BSF38_02607"/>
<protein>
    <submittedName>
        <fullName evidence="3">Thiol-disulfide oxidoreductase ResA</fullName>
    </submittedName>
</protein>
<organism evidence="3 4">
    <name type="scientific">Paludisphaera borealis</name>
    <dbReference type="NCBI Taxonomy" id="1387353"/>
    <lineage>
        <taxon>Bacteria</taxon>
        <taxon>Pseudomonadati</taxon>
        <taxon>Planctomycetota</taxon>
        <taxon>Planctomycetia</taxon>
        <taxon>Isosphaerales</taxon>
        <taxon>Isosphaeraceae</taxon>
        <taxon>Paludisphaera</taxon>
    </lineage>
</organism>
<dbReference type="InterPro" id="IPR036249">
    <property type="entry name" value="Thioredoxin-like_sf"/>
</dbReference>
<dbReference type="PANTHER" id="PTHR42852:SF17">
    <property type="entry name" value="THIOREDOXIN-LIKE PROTEIN HI_1115"/>
    <property type="match status" value="1"/>
</dbReference>
<gene>
    <name evidence="3" type="primary">resA_7</name>
    <name evidence="3" type="ORF">BSF38_02607</name>
</gene>
<dbReference type="Pfam" id="PF00578">
    <property type="entry name" value="AhpC-TSA"/>
    <property type="match status" value="1"/>
</dbReference>
<feature type="chain" id="PRO_5012843735" evidence="1">
    <location>
        <begin position="22"/>
        <end position="409"/>
    </location>
</feature>
<proteinExistence type="predicted"/>
<dbReference type="InterPro" id="IPR000866">
    <property type="entry name" value="AhpC/TSA"/>
</dbReference>
<dbReference type="SUPFAM" id="SSF52833">
    <property type="entry name" value="Thioredoxin-like"/>
    <property type="match status" value="1"/>
</dbReference>
<keyword evidence="4" id="KW-1185">Reference proteome</keyword>